<gene>
    <name evidence="2" type="ORF">SAMN05660875_108103</name>
</gene>
<accession>A0ABY0R7I5</accession>
<evidence type="ECO:0000313" key="2">
    <source>
        <dbReference type="EMBL" id="SDM74233.1"/>
    </source>
</evidence>
<proteinExistence type="predicted"/>
<protein>
    <submittedName>
        <fullName evidence="2">Uncharacterized protein</fullName>
    </submittedName>
</protein>
<evidence type="ECO:0000256" key="1">
    <source>
        <dbReference type="SAM" id="MobiDB-lite"/>
    </source>
</evidence>
<comment type="caution">
    <text evidence="2">The sequence shown here is derived from an EMBL/GenBank/DDBJ whole genome shotgun (WGS) entry which is preliminary data.</text>
</comment>
<feature type="region of interest" description="Disordered" evidence="1">
    <location>
        <begin position="284"/>
        <end position="327"/>
    </location>
</feature>
<sequence>MVVLVRDWLGSAAATECALYGASLFPVAEEAVGWKTAERFPPGVARTLVADVGLSSARATGRASHGASLFFARGSPPGAKKSKQKKARPFIRVRELRPRTPLLPPALRGPAYKGHPWPFIAGTPSPLAVSMPLVPLRAGSTRPSARGRVISPVGVCMEKQSEAGFRSFRQLGLPSPSGGRTQALCRGTRGMDAERGTKGQGCPFVTCPRSNAGVREVWPCSSQTRMQGAPSLWLLLLGTGGVPQTRESDAPFQAQPVAPAEEIAAPFAGIGVQQGGKRCAVFHPTESATPRHRALRSAPPKSPNKLRPVPTSRRAHLRSTRAQSPCA</sequence>
<evidence type="ECO:0000313" key="3">
    <source>
        <dbReference type="Proteomes" id="UP000182276"/>
    </source>
</evidence>
<name>A0ABY0R7I5_9GAMM</name>
<dbReference type="EMBL" id="FNHO01000008">
    <property type="protein sequence ID" value="SDM74233.1"/>
    <property type="molecule type" value="Genomic_DNA"/>
</dbReference>
<organism evidence="2 3">
    <name type="scientific">Stutzerimonas balearica DSM 6083</name>
    <dbReference type="NCBI Taxonomy" id="1123016"/>
    <lineage>
        <taxon>Bacteria</taxon>
        <taxon>Pseudomonadati</taxon>
        <taxon>Pseudomonadota</taxon>
        <taxon>Gammaproteobacteria</taxon>
        <taxon>Pseudomonadales</taxon>
        <taxon>Pseudomonadaceae</taxon>
        <taxon>Stutzerimonas</taxon>
    </lineage>
</organism>
<dbReference type="Proteomes" id="UP000182276">
    <property type="component" value="Unassembled WGS sequence"/>
</dbReference>
<keyword evidence="3" id="KW-1185">Reference proteome</keyword>
<reference evidence="2 3" key="1">
    <citation type="submission" date="2016-10" db="EMBL/GenBank/DDBJ databases">
        <authorList>
            <person name="Varghese N."/>
            <person name="Submissions S."/>
        </authorList>
    </citation>
    <scope>NUCLEOTIDE SEQUENCE [LARGE SCALE GENOMIC DNA]</scope>
    <source>
        <strain evidence="2 3">DSM 6083</strain>
    </source>
</reference>